<evidence type="ECO:0000256" key="1">
    <source>
        <dbReference type="ARBA" id="ARBA00023015"/>
    </source>
</evidence>
<reference evidence="6" key="1">
    <citation type="journal article" date="2019" name="Int. J. Syst. Evol. Microbiol.">
        <title>The Global Catalogue of Microorganisms (GCM) 10K type strain sequencing project: providing services to taxonomists for standard genome sequencing and annotation.</title>
        <authorList>
            <consortium name="The Broad Institute Genomics Platform"/>
            <consortium name="The Broad Institute Genome Sequencing Center for Infectious Disease"/>
            <person name="Wu L."/>
            <person name="Ma J."/>
        </authorList>
    </citation>
    <scope>NUCLEOTIDE SEQUENCE [LARGE SCALE GENOMIC DNA]</scope>
    <source>
        <strain evidence="6">CECT 9128</strain>
    </source>
</reference>
<keyword evidence="6" id="KW-1185">Reference proteome</keyword>
<dbReference type="InterPro" id="IPR009057">
    <property type="entry name" value="Homeodomain-like_sf"/>
</dbReference>
<comment type="caution">
    <text evidence="5">The sequence shown here is derived from an EMBL/GenBank/DDBJ whole genome shotgun (WGS) entry which is preliminary data.</text>
</comment>
<dbReference type="SMART" id="SM00342">
    <property type="entry name" value="HTH_ARAC"/>
    <property type="match status" value="1"/>
</dbReference>
<dbReference type="PANTHER" id="PTHR43280">
    <property type="entry name" value="ARAC-FAMILY TRANSCRIPTIONAL REGULATOR"/>
    <property type="match status" value="1"/>
</dbReference>
<keyword evidence="2" id="KW-0238">DNA-binding</keyword>
<dbReference type="PANTHER" id="PTHR43280:SF32">
    <property type="entry name" value="TRANSCRIPTIONAL REGULATORY PROTEIN"/>
    <property type="match status" value="1"/>
</dbReference>
<evidence type="ECO:0000256" key="3">
    <source>
        <dbReference type="ARBA" id="ARBA00023163"/>
    </source>
</evidence>
<dbReference type="InterPro" id="IPR018060">
    <property type="entry name" value="HTH_AraC"/>
</dbReference>
<dbReference type="RefSeq" id="WP_290236358.1">
    <property type="nucleotide sequence ID" value="NZ_JAUFPZ010000002.1"/>
</dbReference>
<dbReference type="EMBL" id="JBHSAS010000009">
    <property type="protein sequence ID" value="MFC4028472.1"/>
    <property type="molecule type" value="Genomic_DNA"/>
</dbReference>
<evidence type="ECO:0000313" key="6">
    <source>
        <dbReference type="Proteomes" id="UP001595793"/>
    </source>
</evidence>
<dbReference type="Pfam" id="PF12833">
    <property type="entry name" value="HTH_18"/>
    <property type="match status" value="1"/>
</dbReference>
<keyword evidence="1" id="KW-0805">Transcription regulation</keyword>
<dbReference type="PROSITE" id="PS01124">
    <property type="entry name" value="HTH_ARAC_FAMILY_2"/>
    <property type="match status" value="1"/>
</dbReference>
<evidence type="ECO:0000259" key="4">
    <source>
        <dbReference type="PROSITE" id="PS01124"/>
    </source>
</evidence>
<dbReference type="Gene3D" id="1.10.10.60">
    <property type="entry name" value="Homeodomain-like"/>
    <property type="match status" value="1"/>
</dbReference>
<keyword evidence="3" id="KW-0804">Transcription</keyword>
<protein>
    <submittedName>
        <fullName evidence="5">Helix-turn-helix domain-containing protein</fullName>
    </submittedName>
</protein>
<gene>
    <name evidence="5" type="ORF">ACFOS1_13715</name>
</gene>
<dbReference type="SUPFAM" id="SSF46689">
    <property type="entry name" value="Homeodomain-like"/>
    <property type="match status" value="1"/>
</dbReference>
<dbReference type="InterPro" id="IPR020449">
    <property type="entry name" value="Tscrpt_reg_AraC-type_HTH"/>
</dbReference>
<sequence>MDTDTWKQKIEITEAKNISRILFPNNGFGIVFIQKEKNVVAHFIPINEAIQIANTQNEKILVLLFDRDFIEEDDPEYALDILNLFNLTKNQRLPLSNYIWSELEKVFKLLKKEYEKINSSYLIVKSFLKIILLNLIRYQKGKFLEQDLQQKRVYTFLKLMEQNYQTHNTANFYAKELGVSPKRLNQILKGKLNLTAKQIIQQRCVTEIKRELRNSNISIKEIAYQFHFNSSASFSRFFKKFEGRSPKEFRETHQQ</sequence>
<feature type="domain" description="HTH araC/xylS-type" evidence="4">
    <location>
        <begin position="154"/>
        <end position="252"/>
    </location>
</feature>
<dbReference type="Proteomes" id="UP001595793">
    <property type="component" value="Unassembled WGS sequence"/>
</dbReference>
<evidence type="ECO:0000256" key="2">
    <source>
        <dbReference type="ARBA" id="ARBA00023125"/>
    </source>
</evidence>
<proteinExistence type="predicted"/>
<organism evidence="5 6">
    <name type="scientific">Zunongwangia endophytica</name>
    <dbReference type="NCBI Taxonomy" id="1808945"/>
    <lineage>
        <taxon>Bacteria</taxon>
        <taxon>Pseudomonadati</taxon>
        <taxon>Bacteroidota</taxon>
        <taxon>Flavobacteriia</taxon>
        <taxon>Flavobacteriales</taxon>
        <taxon>Flavobacteriaceae</taxon>
        <taxon>Zunongwangia</taxon>
    </lineage>
</organism>
<accession>A0ABV8HCA1</accession>
<dbReference type="PRINTS" id="PR00032">
    <property type="entry name" value="HTHARAC"/>
</dbReference>
<name>A0ABV8HCA1_9FLAO</name>
<evidence type="ECO:0000313" key="5">
    <source>
        <dbReference type="EMBL" id="MFC4028472.1"/>
    </source>
</evidence>